<dbReference type="AlphaFoldDB" id="A0A9N8ZDL9"/>
<comment type="caution">
    <text evidence="1">The sequence shown here is derived from an EMBL/GenBank/DDBJ whole genome shotgun (WGS) entry which is preliminary data.</text>
</comment>
<accession>A0A9N8ZDL9</accession>
<dbReference type="EMBL" id="CAJVPS010000526">
    <property type="protein sequence ID" value="CAG8492565.1"/>
    <property type="molecule type" value="Genomic_DNA"/>
</dbReference>
<protein>
    <submittedName>
        <fullName evidence="1">12577_t:CDS:1</fullName>
    </submittedName>
</protein>
<organism evidence="1 2">
    <name type="scientific">Ambispora leptoticha</name>
    <dbReference type="NCBI Taxonomy" id="144679"/>
    <lineage>
        <taxon>Eukaryota</taxon>
        <taxon>Fungi</taxon>
        <taxon>Fungi incertae sedis</taxon>
        <taxon>Mucoromycota</taxon>
        <taxon>Glomeromycotina</taxon>
        <taxon>Glomeromycetes</taxon>
        <taxon>Archaeosporales</taxon>
        <taxon>Ambisporaceae</taxon>
        <taxon>Ambispora</taxon>
    </lineage>
</organism>
<proteinExistence type="predicted"/>
<gene>
    <name evidence="1" type="ORF">ALEPTO_LOCUS3065</name>
</gene>
<evidence type="ECO:0000313" key="2">
    <source>
        <dbReference type="Proteomes" id="UP000789508"/>
    </source>
</evidence>
<evidence type="ECO:0000313" key="1">
    <source>
        <dbReference type="EMBL" id="CAG8492565.1"/>
    </source>
</evidence>
<dbReference type="Proteomes" id="UP000789508">
    <property type="component" value="Unassembled WGS sequence"/>
</dbReference>
<keyword evidence="2" id="KW-1185">Reference proteome</keyword>
<name>A0A9N8ZDL9_9GLOM</name>
<reference evidence="1" key="1">
    <citation type="submission" date="2021-06" db="EMBL/GenBank/DDBJ databases">
        <authorList>
            <person name="Kallberg Y."/>
            <person name="Tangrot J."/>
            <person name="Rosling A."/>
        </authorList>
    </citation>
    <scope>NUCLEOTIDE SEQUENCE</scope>
    <source>
        <strain evidence="1">FL130A</strain>
    </source>
</reference>
<sequence length="73" mass="8834">MFHLPRLHFSVWFTLNLQVLTSRKELLKNEEIKFKLNHGLDLETIPFYRDLYANWHNSDIIDLLHLGKVLKYP</sequence>